<dbReference type="OrthoDB" id="1366737at2"/>
<protein>
    <submittedName>
        <fullName evidence="1">Uncharacterized protein</fullName>
    </submittedName>
</protein>
<reference evidence="2" key="1">
    <citation type="submission" date="2016-10" db="EMBL/GenBank/DDBJ databases">
        <authorList>
            <person name="Varghese N."/>
            <person name="Submissions S."/>
        </authorList>
    </citation>
    <scope>NUCLEOTIDE SEQUENCE [LARGE SCALE GENOMIC DNA]</scope>
    <source>
        <strain evidence="2">DSM 25575</strain>
    </source>
</reference>
<name>A0A1I5CAG1_CHROL</name>
<dbReference type="AlphaFoldDB" id="A0A1I5CAG1"/>
<keyword evidence="2" id="KW-1185">Reference proteome</keyword>
<organism evidence="1 2">
    <name type="scientific">Chryseobacterium oleae</name>
    <dbReference type="NCBI Taxonomy" id="491207"/>
    <lineage>
        <taxon>Bacteria</taxon>
        <taxon>Pseudomonadati</taxon>
        <taxon>Bacteroidota</taxon>
        <taxon>Flavobacteriia</taxon>
        <taxon>Flavobacteriales</taxon>
        <taxon>Weeksellaceae</taxon>
        <taxon>Chryseobacterium group</taxon>
        <taxon>Chryseobacterium</taxon>
    </lineage>
</organism>
<dbReference type="RefSeq" id="WP_090027174.1">
    <property type="nucleotide sequence ID" value="NZ_FOVD01000009.1"/>
</dbReference>
<gene>
    <name evidence="1" type="ORF">SAMN05421594_4412</name>
</gene>
<dbReference type="EMBL" id="FOVD01000009">
    <property type="protein sequence ID" value="SFN84000.1"/>
    <property type="molecule type" value="Genomic_DNA"/>
</dbReference>
<dbReference type="Proteomes" id="UP000198769">
    <property type="component" value="Unassembled WGS sequence"/>
</dbReference>
<accession>A0A1I5CAG1</accession>
<evidence type="ECO:0000313" key="2">
    <source>
        <dbReference type="Proteomes" id="UP000198769"/>
    </source>
</evidence>
<sequence>MLKKIFDFFRENGPVEEITVVPVPQESTLHFVENTNVPESSDIKPYLRRSSEAREKINNLEEHTKTYKEYCLEKTSNQHTLKAPGYKIIEKDGSTETFRVYGDGFIFHGEHKILRIESDYFVKYIQQEYNPITQLTENAYD</sequence>
<proteinExistence type="predicted"/>
<evidence type="ECO:0000313" key="1">
    <source>
        <dbReference type="EMBL" id="SFN84000.1"/>
    </source>
</evidence>